<dbReference type="OrthoDB" id="5843172at2759"/>
<dbReference type="EMBL" id="KN730561">
    <property type="protein sequence ID" value="KIH60869.1"/>
    <property type="molecule type" value="Genomic_DNA"/>
</dbReference>
<proteinExistence type="predicted"/>
<dbReference type="InterPro" id="IPR002602">
    <property type="entry name" value="DB"/>
</dbReference>
<dbReference type="Pfam" id="PF01682">
    <property type="entry name" value="DB"/>
    <property type="match status" value="1"/>
</dbReference>
<name>A0A0C2GPA1_9BILA</name>
<keyword evidence="3" id="KW-1185">Reference proteome</keyword>
<feature type="domain" description="Domain of unknown function DB" evidence="1">
    <location>
        <begin position="18"/>
        <end position="112"/>
    </location>
</feature>
<gene>
    <name evidence="2" type="ORF">ANCDUO_08868</name>
</gene>
<dbReference type="AlphaFoldDB" id="A0A0C2GPA1"/>
<reference evidence="2 3" key="1">
    <citation type="submission" date="2013-12" db="EMBL/GenBank/DDBJ databases">
        <title>Draft genome of the parsitic nematode Ancylostoma duodenale.</title>
        <authorList>
            <person name="Mitreva M."/>
        </authorList>
    </citation>
    <scope>NUCLEOTIDE SEQUENCE [LARGE SCALE GENOMIC DNA]</scope>
    <source>
        <strain evidence="2 3">Zhejiang</strain>
    </source>
</reference>
<dbReference type="PANTHER" id="PTHR46705">
    <property type="entry name" value="PROTEIN CBG09805"/>
    <property type="match status" value="1"/>
</dbReference>
<protein>
    <submittedName>
        <fullName evidence="2">DB module</fullName>
    </submittedName>
</protein>
<dbReference type="Proteomes" id="UP000054047">
    <property type="component" value="Unassembled WGS sequence"/>
</dbReference>
<evidence type="ECO:0000313" key="3">
    <source>
        <dbReference type="Proteomes" id="UP000054047"/>
    </source>
</evidence>
<evidence type="ECO:0000313" key="2">
    <source>
        <dbReference type="EMBL" id="KIH60869.1"/>
    </source>
</evidence>
<organism evidence="2 3">
    <name type="scientific">Ancylostoma duodenale</name>
    <dbReference type="NCBI Taxonomy" id="51022"/>
    <lineage>
        <taxon>Eukaryota</taxon>
        <taxon>Metazoa</taxon>
        <taxon>Ecdysozoa</taxon>
        <taxon>Nematoda</taxon>
        <taxon>Chromadorea</taxon>
        <taxon>Rhabditida</taxon>
        <taxon>Rhabditina</taxon>
        <taxon>Rhabditomorpha</taxon>
        <taxon>Strongyloidea</taxon>
        <taxon>Ancylostomatidae</taxon>
        <taxon>Ancylostomatinae</taxon>
        <taxon>Ancylostoma</taxon>
    </lineage>
</organism>
<accession>A0A0C2GPA1</accession>
<sequence length="121" mass="13555">MIEPTIPSTLANALFANCCRRSDIPEQCMPACDYDRYNSQLVSSLILERSECPPMALPTIHLCASRGQDHRECCARAGVPSQCTHYCAPFPRERVMLGGARFPCLIYLEQMKGAPQFIIIF</sequence>
<evidence type="ECO:0000259" key="1">
    <source>
        <dbReference type="Pfam" id="PF01682"/>
    </source>
</evidence>
<dbReference type="PANTHER" id="PTHR46705:SF2">
    <property type="entry name" value="DOMAIN OF UNKNOWN FUNCTION DB DOMAIN-CONTAINING PROTEIN"/>
    <property type="match status" value="1"/>
</dbReference>